<dbReference type="EMBL" id="CM044707">
    <property type="protein sequence ID" value="KAI5653758.1"/>
    <property type="molecule type" value="Genomic_DNA"/>
</dbReference>
<evidence type="ECO:0000313" key="1">
    <source>
        <dbReference type="EMBL" id="KAI5653758.1"/>
    </source>
</evidence>
<keyword evidence="2" id="KW-1185">Reference proteome</keyword>
<accession>A0ACB9ZYM8</accession>
<name>A0ACB9ZYM8_CATRO</name>
<comment type="caution">
    <text evidence="1">The sequence shown here is derived from an EMBL/GenBank/DDBJ whole genome shotgun (WGS) entry which is preliminary data.</text>
</comment>
<gene>
    <name evidence="1" type="ORF">M9H77_30945</name>
</gene>
<sequence length="142" mass="17370">MKRIHCLNWSYYNFFYYVLAFGICYVLGENLDFDNQFLPETLYPVFYPVDCSYLEDRMLNYKEHLSKSPHAQPYKNWIGMSACKFPANIYPAHKHLIMYPFLYVLQVHENKSMYILTIYYNNMIFYSFLMYKHCCWFIKACR</sequence>
<dbReference type="Proteomes" id="UP001060085">
    <property type="component" value="Linkage Group LG07"/>
</dbReference>
<protein>
    <submittedName>
        <fullName evidence="1">Uncharacterized protein</fullName>
    </submittedName>
</protein>
<organism evidence="1 2">
    <name type="scientific">Catharanthus roseus</name>
    <name type="common">Madagascar periwinkle</name>
    <name type="synonym">Vinca rosea</name>
    <dbReference type="NCBI Taxonomy" id="4058"/>
    <lineage>
        <taxon>Eukaryota</taxon>
        <taxon>Viridiplantae</taxon>
        <taxon>Streptophyta</taxon>
        <taxon>Embryophyta</taxon>
        <taxon>Tracheophyta</taxon>
        <taxon>Spermatophyta</taxon>
        <taxon>Magnoliopsida</taxon>
        <taxon>eudicotyledons</taxon>
        <taxon>Gunneridae</taxon>
        <taxon>Pentapetalae</taxon>
        <taxon>asterids</taxon>
        <taxon>lamiids</taxon>
        <taxon>Gentianales</taxon>
        <taxon>Apocynaceae</taxon>
        <taxon>Rauvolfioideae</taxon>
        <taxon>Vinceae</taxon>
        <taxon>Catharanthinae</taxon>
        <taxon>Catharanthus</taxon>
    </lineage>
</organism>
<reference evidence="2" key="1">
    <citation type="journal article" date="2023" name="Nat. Plants">
        <title>Single-cell RNA sequencing provides a high-resolution roadmap for understanding the multicellular compartmentation of specialized metabolism.</title>
        <authorList>
            <person name="Sun S."/>
            <person name="Shen X."/>
            <person name="Li Y."/>
            <person name="Li Y."/>
            <person name="Wang S."/>
            <person name="Li R."/>
            <person name="Zhang H."/>
            <person name="Shen G."/>
            <person name="Guo B."/>
            <person name="Wei J."/>
            <person name="Xu J."/>
            <person name="St-Pierre B."/>
            <person name="Chen S."/>
            <person name="Sun C."/>
        </authorList>
    </citation>
    <scope>NUCLEOTIDE SEQUENCE [LARGE SCALE GENOMIC DNA]</scope>
</reference>
<evidence type="ECO:0000313" key="2">
    <source>
        <dbReference type="Proteomes" id="UP001060085"/>
    </source>
</evidence>
<proteinExistence type="predicted"/>